<dbReference type="EMBL" id="JH692064">
    <property type="protein sequence ID" value="EIP86947.1"/>
    <property type="molecule type" value="Genomic_DNA"/>
</dbReference>
<dbReference type="Proteomes" id="UP000004682">
    <property type="component" value="Unassembled WGS sequence"/>
</dbReference>
<evidence type="ECO:0000256" key="1">
    <source>
        <dbReference type="SAM" id="MobiDB-lite"/>
    </source>
</evidence>
<evidence type="ECO:0000313" key="2">
    <source>
        <dbReference type="EMBL" id="EIP86947.1"/>
    </source>
</evidence>
<name>A0ABN0G3V6_9BURK</name>
<reference evidence="3" key="1">
    <citation type="journal article" date="2012" name="J. Bacteriol.">
        <title>Revised Genome Sequence of Burkholderia thailandensis MSMB43 with Improved Annotation.</title>
        <authorList>
            <person name="Zhuo Y."/>
            <person name="Liu L."/>
            <person name="Wang Q."/>
            <person name="Liu X."/>
            <person name="Ren B."/>
            <person name="Liu M."/>
            <person name="Ni P."/>
            <person name="Cheng Y.Q."/>
            <person name="Zhang L."/>
        </authorList>
    </citation>
    <scope>NUCLEOTIDE SEQUENCE [LARGE SCALE GENOMIC DNA]</scope>
    <source>
        <strain evidence="3">MSMB43</strain>
    </source>
</reference>
<organism evidence="2 3">
    <name type="scientific">Burkholderia humptydooensis MSMB43</name>
    <dbReference type="NCBI Taxonomy" id="441157"/>
    <lineage>
        <taxon>Bacteria</taxon>
        <taxon>Pseudomonadati</taxon>
        <taxon>Pseudomonadota</taxon>
        <taxon>Betaproteobacteria</taxon>
        <taxon>Burkholderiales</taxon>
        <taxon>Burkholderiaceae</taxon>
        <taxon>Burkholderia</taxon>
        <taxon>pseudomallei group</taxon>
    </lineage>
</organism>
<protein>
    <submittedName>
        <fullName evidence="2">Uncharacterized protein</fullName>
    </submittedName>
</protein>
<sequence length="54" mass="5730">MRCNTAAQRAAHDVASRLANPREAPDEFRRRATSSVAGDPAAARLAPPRISICG</sequence>
<keyword evidence="3" id="KW-1185">Reference proteome</keyword>
<evidence type="ECO:0000313" key="3">
    <source>
        <dbReference type="Proteomes" id="UP000004682"/>
    </source>
</evidence>
<accession>A0ABN0G3V6</accession>
<gene>
    <name evidence="2" type="ORF">A33K_16550</name>
</gene>
<proteinExistence type="predicted"/>
<feature type="region of interest" description="Disordered" evidence="1">
    <location>
        <begin position="1"/>
        <end position="42"/>
    </location>
</feature>